<evidence type="ECO:0000313" key="2">
    <source>
        <dbReference type="Proteomes" id="UP000430692"/>
    </source>
</evidence>
<dbReference type="InterPro" id="IPR058867">
    <property type="entry name" value="YtzJ"/>
</dbReference>
<dbReference type="Pfam" id="PF26326">
    <property type="entry name" value="YtzJ"/>
    <property type="match status" value="1"/>
</dbReference>
<gene>
    <name evidence="1" type="ORF">GSM42_10465</name>
</gene>
<comment type="caution">
    <text evidence="1">The sequence shown here is derived from an EMBL/GenBank/DDBJ whole genome shotgun (WGS) entry which is preliminary data.</text>
</comment>
<dbReference type="EMBL" id="WUUL01000006">
    <property type="protein sequence ID" value="MXQ54129.1"/>
    <property type="molecule type" value="Genomic_DNA"/>
</dbReference>
<protein>
    <submittedName>
        <fullName evidence="1">Uncharacterized protein</fullName>
    </submittedName>
</protein>
<reference evidence="1 2" key="1">
    <citation type="submission" date="2019-12" db="EMBL/GenBank/DDBJ databases">
        <title>Whole-genome analyses of novel actinobacteria.</title>
        <authorList>
            <person name="Sahin N."/>
            <person name="Saygin H."/>
        </authorList>
    </citation>
    <scope>NUCLEOTIDE SEQUENCE [LARGE SCALE GENOMIC DNA]</scope>
    <source>
        <strain evidence="1 2">KC615</strain>
    </source>
</reference>
<dbReference type="RefSeq" id="WP_160801487.1">
    <property type="nucleotide sequence ID" value="NZ_WUUL01000006.1"/>
</dbReference>
<sequence>MIISRKALAREKLEKLKNGYSVYTETDEVASYIEKELANLGKKVLIDRTPIGCWFIPEERLEDTNKEAK</sequence>
<proteinExistence type="predicted"/>
<name>A0A6I4VR71_9BACL</name>
<keyword evidence="2" id="KW-1185">Reference proteome</keyword>
<accession>A0A6I4VR71</accession>
<dbReference type="Proteomes" id="UP000430692">
    <property type="component" value="Unassembled WGS sequence"/>
</dbReference>
<organism evidence="1 2">
    <name type="scientific">Shimazuella alba</name>
    <dbReference type="NCBI Taxonomy" id="2690964"/>
    <lineage>
        <taxon>Bacteria</taxon>
        <taxon>Bacillati</taxon>
        <taxon>Bacillota</taxon>
        <taxon>Bacilli</taxon>
        <taxon>Bacillales</taxon>
        <taxon>Thermoactinomycetaceae</taxon>
        <taxon>Shimazuella</taxon>
    </lineage>
</organism>
<evidence type="ECO:0000313" key="1">
    <source>
        <dbReference type="EMBL" id="MXQ54129.1"/>
    </source>
</evidence>
<dbReference type="AlphaFoldDB" id="A0A6I4VR71"/>